<evidence type="ECO:0000256" key="1">
    <source>
        <dbReference type="SAM" id="MobiDB-lite"/>
    </source>
</evidence>
<name>A0A918RXV4_9HYPH</name>
<protein>
    <submittedName>
        <fullName evidence="2">Uncharacterized protein</fullName>
    </submittedName>
</protein>
<reference evidence="2" key="2">
    <citation type="submission" date="2020-09" db="EMBL/GenBank/DDBJ databases">
        <authorList>
            <person name="Sun Q."/>
            <person name="Kim S."/>
        </authorList>
    </citation>
    <scope>NUCLEOTIDE SEQUENCE</scope>
    <source>
        <strain evidence="2">KCTC 32437</strain>
    </source>
</reference>
<accession>A0A918RXV4</accession>
<feature type="compositionally biased region" description="Acidic residues" evidence="1">
    <location>
        <begin position="31"/>
        <end position="88"/>
    </location>
</feature>
<feature type="region of interest" description="Disordered" evidence="1">
    <location>
        <begin position="1"/>
        <end position="135"/>
    </location>
</feature>
<reference evidence="2" key="1">
    <citation type="journal article" date="2014" name="Int. J. Syst. Evol. Microbiol.">
        <title>Complete genome sequence of Corynebacterium casei LMG S-19264T (=DSM 44701T), isolated from a smear-ripened cheese.</title>
        <authorList>
            <consortium name="US DOE Joint Genome Institute (JGI-PGF)"/>
            <person name="Walter F."/>
            <person name="Albersmeier A."/>
            <person name="Kalinowski J."/>
            <person name="Ruckert C."/>
        </authorList>
    </citation>
    <scope>NUCLEOTIDE SEQUENCE</scope>
    <source>
        <strain evidence="2">KCTC 32437</strain>
    </source>
</reference>
<gene>
    <name evidence="2" type="ORF">GCM10007989_07440</name>
</gene>
<sequence>MTGESDNLPDGGTDNAHPLSLDDAMTLDWTDPSEDTGTEDAEEQSDEETVEADEGQETDEAADDDNAEDDGQADDESDPDEDGEDDDAGVPAAEIADDALITLPNGEALPFAELKSGYMRQSDYTRKRQEDSNRRKELETLATNVNASVEALAGLLEKSLPPMPDQALAFKDPQRHYAMKTAREQAEARLQEVLNAAHAPKEVTGKLTQDQHDELIAEESRKLAESFPETFRTKEGHKQFFDAASETARQLGYSDEEIGLATDHRLFKMAHYARLGMQAEAAKRKAKDKVRDAPPVAPARRQKTNGAGKARKNADAMRRLQKTGSIHDAMMIDFD</sequence>
<evidence type="ECO:0000313" key="2">
    <source>
        <dbReference type="EMBL" id="GHA15195.1"/>
    </source>
</evidence>
<feature type="region of interest" description="Disordered" evidence="1">
    <location>
        <begin position="283"/>
        <end position="322"/>
    </location>
</feature>
<comment type="caution">
    <text evidence="2">The sequence shown here is derived from an EMBL/GenBank/DDBJ whole genome shotgun (WGS) entry which is preliminary data.</text>
</comment>
<keyword evidence="3" id="KW-1185">Reference proteome</keyword>
<dbReference type="AlphaFoldDB" id="A0A918RXV4"/>
<feature type="compositionally biased region" description="Basic and acidic residues" evidence="1">
    <location>
        <begin position="123"/>
        <end position="135"/>
    </location>
</feature>
<evidence type="ECO:0000313" key="3">
    <source>
        <dbReference type="Proteomes" id="UP000646579"/>
    </source>
</evidence>
<dbReference type="RefSeq" id="WP_189423548.1">
    <property type="nucleotide sequence ID" value="NZ_BMZE01000001.1"/>
</dbReference>
<dbReference type="EMBL" id="BMZE01000001">
    <property type="protein sequence ID" value="GHA15195.1"/>
    <property type="molecule type" value="Genomic_DNA"/>
</dbReference>
<proteinExistence type="predicted"/>
<organism evidence="2 3">
    <name type="scientific">Devosia pacifica</name>
    <dbReference type="NCBI Taxonomy" id="1335967"/>
    <lineage>
        <taxon>Bacteria</taxon>
        <taxon>Pseudomonadati</taxon>
        <taxon>Pseudomonadota</taxon>
        <taxon>Alphaproteobacteria</taxon>
        <taxon>Hyphomicrobiales</taxon>
        <taxon>Devosiaceae</taxon>
        <taxon>Devosia</taxon>
    </lineage>
</organism>
<dbReference type="Proteomes" id="UP000646579">
    <property type="component" value="Unassembled WGS sequence"/>
</dbReference>